<proteinExistence type="inferred from homology"/>
<dbReference type="Proteomes" id="UP000332933">
    <property type="component" value="Unassembled WGS sequence"/>
</dbReference>
<dbReference type="InterPro" id="IPR017853">
    <property type="entry name" value="GH"/>
</dbReference>
<keyword evidence="9" id="KW-1185">Reference proteome</keyword>
<feature type="transmembrane region" description="Helical" evidence="5">
    <location>
        <begin position="533"/>
        <end position="554"/>
    </location>
</feature>
<dbReference type="EMBL" id="VJMH01007222">
    <property type="protein sequence ID" value="KAF0685055.1"/>
    <property type="molecule type" value="Genomic_DNA"/>
</dbReference>
<keyword evidence="3" id="KW-0326">Glycosidase</keyword>
<keyword evidence="5" id="KW-0812">Transmembrane</keyword>
<feature type="chain" id="PRO_5036355639" evidence="6">
    <location>
        <begin position="24"/>
        <end position="575"/>
    </location>
</feature>
<dbReference type="Pfam" id="PF00232">
    <property type="entry name" value="Glyco_hydro_1"/>
    <property type="match status" value="1"/>
</dbReference>
<dbReference type="Gene3D" id="3.20.20.80">
    <property type="entry name" value="Glycosidases"/>
    <property type="match status" value="1"/>
</dbReference>
<protein>
    <submittedName>
        <fullName evidence="8">Aste57867_22983 protein</fullName>
    </submittedName>
</protein>
<dbReference type="PANTHER" id="PTHR10353">
    <property type="entry name" value="GLYCOSYL HYDROLASE"/>
    <property type="match status" value="1"/>
</dbReference>
<reference evidence="8 9" key="1">
    <citation type="submission" date="2019-03" db="EMBL/GenBank/DDBJ databases">
        <authorList>
            <person name="Gaulin E."/>
            <person name="Dumas B."/>
        </authorList>
    </citation>
    <scope>NUCLEOTIDE SEQUENCE [LARGE SCALE GENOMIC DNA]</scope>
    <source>
        <strain evidence="8">CBS 568.67</strain>
    </source>
</reference>
<dbReference type="GO" id="GO:0008422">
    <property type="term" value="F:beta-glucosidase activity"/>
    <property type="evidence" value="ECO:0007669"/>
    <property type="project" value="TreeGrafter"/>
</dbReference>
<evidence type="ECO:0000256" key="5">
    <source>
        <dbReference type="SAM" id="Phobius"/>
    </source>
</evidence>
<evidence type="ECO:0000313" key="9">
    <source>
        <dbReference type="Proteomes" id="UP000332933"/>
    </source>
</evidence>
<evidence type="ECO:0000256" key="3">
    <source>
        <dbReference type="ARBA" id="ARBA00023295"/>
    </source>
</evidence>
<dbReference type="AlphaFoldDB" id="A0A485LM76"/>
<dbReference type="GO" id="GO:0005975">
    <property type="term" value="P:carbohydrate metabolic process"/>
    <property type="evidence" value="ECO:0007669"/>
    <property type="project" value="InterPro"/>
</dbReference>
<gene>
    <name evidence="8" type="primary">Aste57867_22983</name>
    <name evidence="7" type="ORF">As57867_022912</name>
    <name evidence="8" type="ORF">ASTE57867_22983</name>
</gene>
<evidence type="ECO:0000256" key="1">
    <source>
        <dbReference type="ARBA" id="ARBA00010838"/>
    </source>
</evidence>
<dbReference type="FunFam" id="3.20.20.80:FF:000099">
    <property type="entry name" value="Lactase-phlorizin hydrolase, putative"/>
    <property type="match status" value="1"/>
</dbReference>
<dbReference type="EMBL" id="CAADRA010007248">
    <property type="protein sequence ID" value="VFT99632.1"/>
    <property type="molecule type" value="Genomic_DNA"/>
</dbReference>
<keyword evidence="5" id="KW-0472">Membrane</keyword>
<dbReference type="InterPro" id="IPR001360">
    <property type="entry name" value="Glyco_hydro_1"/>
</dbReference>
<evidence type="ECO:0000313" key="7">
    <source>
        <dbReference type="EMBL" id="KAF0685055.1"/>
    </source>
</evidence>
<comment type="similarity">
    <text evidence="1 4">Belongs to the glycosyl hydrolase 1 family.</text>
</comment>
<dbReference type="OrthoDB" id="65569at2759"/>
<dbReference type="PRINTS" id="PR00131">
    <property type="entry name" value="GLHYDRLASE1"/>
</dbReference>
<dbReference type="PANTHER" id="PTHR10353:SF36">
    <property type="entry name" value="LP05116P"/>
    <property type="match status" value="1"/>
</dbReference>
<feature type="signal peptide" evidence="6">
    <location>
        <begin position="1"/>
        <end position="23"/>
    </location>
</feature>
<evidence type="ECO:0000256" key="6">
    <source>
        <dbReference type="SAM" id="SignalP"/>
    </source>
</evidence>
<dbReference type="SUPFAM" id="SSF51445">
    <property type="entry name" value="(Trans)glycosidases"/>
    <property type="match status" value="1"/>
</dbReference>
<evidence type="ECO:0000313" key="8">
    <source>
        <dbReference type="EMBL" id="VFT99632.1"/>
    </source>
</evidence>
<organism evidence="8 9">
    <name type="scientific">Aphanomyces stellatus</name>
    <dbReference type="NCBI Taxonomy" id="120398"/>
    <lineage>
        <taxon>Eukaryota</taxon>
        <taxon>Sar</taxon>
        <taxon>Stramenopiles</taxon>
        <taxon>Oomycota</taxon>
        <taxon>Saprolegniomycetes</taxon>
        <taxon>Saprolegniales</taxon>
        <taxon>Verrucalvaceae</taxon>
        <taxon>Aphanomyces</taxon>
    </lineage>
</organism>
<keyword evidence="5" id="KW-1133">Transmembrane helix</keyword>
<reference evidence="7" key="2">
    <citation type="submission" date="2019-06" db="EMBL/GenBank/DDBJ databases">
        <title>Genomics analysis of Aphanomyces spp. identifies a new class of oomycete effector associated with host adaptation.</title>
        <authorList>
            <person name="Gaulin E."/>
        </authorList>
    </citation>
    <scope>NUCLEOTIDE SEQUENCE</scope>
    <source>
        <strain evidence="7">CBS 578.67</strain>
    </source>
</reference>
<evidence type="ECO:0000256" key="4">
    <source>
        <dbReference type="RuleBase" id="RU003690"/>
    </source>
</evidence>
<keyword evidence="6" id="KW-0732">Signal</keyword>
<name>A0A485LM76_9STRA</name>
<accession>A0A485LM76</accession>
<evidence type="ECO:0000256" key="2">
    <source>
        <dbReference type="ARBA" id="ARBA00022801"/>
    </source>
</evidence>
<sequence>MRALVSSILGLAVIAGVSPAVAGATDSPPEDSTHRIVQPHRCFPDDFMLGTATASYQVEGAWNLTGRTPSIWDDFCRERDDVQCANVADDMFHRYPSDIQLMKEMGLSTFRFSISWSRVMTWNDATQRMVRNDAGIAFYHQLLDAVRAAQLKAIVTLYHWDLPSSLHTRQGGWLNASIASHFDSYASLMFDEFGAKVNYWSTFNEPWSFCQSGYGYGSHAPGVTGSTTASYLCAHNVLRSHATAVQTFRTKGLHSKIGIVLNCDHPFPLDPSSAADVEAAERKMQFFLGWFLNPIVHGDYPAVMKSRAGDHLPSFTPAESALLRGSYDLFMLNHYSSNVVTDCASSTSVTACGDLPLGWARDMGVDGSRFPAGARPGDVNAHGQPLCGWFNGYPTGYLPVIRWMHAFNTSAPILLTENGWCGSHIVDNQDQLWYYQSYLEQVWHGIQEGLPIIGYTAWSLVDNYEWGSFEPRFGLFHVDFPSDTGSKDGYLPLPSDLKRTPRPAATWLKSLAHAMCFPAQGDHPVQSNWVKGALYIGFLGPMFIAAMAFAALIYRKHRRAQQATNEKTPLVSKGE</sequence>
<keyword evidence="2" id="KW-0378">Hydrolase</keyword>